<keyword evidence="2" id="KW-0805">Transcription regulation</keyword>
<dbReference type="InterPro" id="IPR005119">
    <property type="entry name" value="LysR_subst-bd"/>
</dbReference>
<evidence type="ECO:0000256" key="2">
    <source>
        <dbReference type="ARBA" id="ARBA00023015"/>
    </source>
</evidence>
<dbReference type="InterPro" id="IPR058163">
    <property type="entry name" value="LysR-type_TF_proteobact-type"/>
</dbReference>
<dbReference type="FunFam" id="3.40.190.290:FF:000001">
    <property type="entry name" value="Transcriptional regulator, LysR family"/>
    <property type="match status" value="1"/>
</dbReference>
<dbReference type="CDD" id="cd08422">
    <property type="entry name" value="PBP2_CrgA_like"/>
    <property type="match status" value="1"/>
</dbReference>
<dbReference type="STRING" id="463040.CAL15_09035"/>
<dbReference type="SUPFAM" id="SSF46785">
    <property type="entry name" value="Winged helix' DNA-binding domain"/>
    <property type="match status" value="1"/>
</dbReference>
<evidence type="ECO:0000256" key="3">
    <source>
        <dbReference type="ARBA" id="ARBA00023125"/>
    </source>
</evidence>
<evidence type="ECO:0000256" key="1">
    <source>
        <dbReference type="ARBA" id="ARBA00009437"/>
    </source>
</evidence>
<dbReference type="SUPFAM" id="SSF53850">
    <property type="entry name" value="Periplasmic binding protein-like II"/>
    <property type="match status" value="1"/>
</dbReference>
<name>A0A1W6ZB17_9BORD</name>
<dbReference type="AlphaFoldDB" id="A0A1W6ZB17"/>
<evidence type="ECO:0000256" key="4">
    <source>
        <dbReference type="ARBA" id="ARBA00023163"/>
    </source>
</evidence>
<dbReference type="InterPro" id="IPR036390">
    <property type="entry name" value="WH_DNA-bd_sf"/>
</dbReference>
<dbReference type="GO" id="GO:0043565">
    <property type="term" value="F:sequence-specific DNA binding"/>
    <property type="evidence" value="ECO:0007669"/>
    <property type="project" value="TreeGrafter"/>
</dbReference>
<dbReference type="InterPro" id="IPR036388">
    <property type="entry name" value="WH-like_DNA-bd_sf"/>
</dbReference>
<organism evidence="6 7">
    <name type="scientific">Bordetella genomosp. 13</name>
    <dbReference type="NCBI Taxonomy" id="463040"/>
    <lineage>
        <taxon>Bacteria</taxon>
        <taxon>Pseudomonadati</taxon>
        <taxon>Pseudomonadota</taxon>
        <taxon>Betaproteobacteria</taxon>
        <taxon>Burkholderiales</taxon>
        <taxon>Alcaligenaceae</taxon>
        <taxon>Bordetella</taxon>
    </lineage>
</organism>
<dbReference type="Gene3D" id="1.10.10.10">
    <property type="entry name" value="Winged helix-like DNA-binding domain superfamily/Winged helix DNA-binding domain"/>
    <property type="match status" value="1"/>
</dbReference>
<dbReference type="GO" id="GO:0003700">
    <property type="term" value="F:DNA-binding transcription factor activity"/>
    <property type="evidence" value="ECO:0007669"/>
    <property type="project" value="InterPro"/>
</dbReference>
<dbReference type="KEGG" id="bgm:CAL15_09035"/>
<gene>
    <name evidence="6" type="ORF">CAL15_09035</name>
</gene>
<keyword evidence="3" id="KW-0238">DNA-binding</keyword>
<accession>A0A1W6ZB17</accession>
<comment type="similarity">
    <text evidence="1">Belongs to the LysR transcriptional regulatory family.</text>
</comment>
<dbReference type="PANTHER" id="PTHR30537:SF5">
    <property type="entry name" value="HTH-TYPE TRANSCRIPTIONAL ACTIVATOR TTDR-RELATED"/>
    <property type="match status" value="1"/>
</dbReference>
<evidence type="ECO:0000313" key="7">
    <source>
        <dbReference type="Proteomes" id="UP000194161"/>
    </source>
</evidence>
<proteinExistence type="inferred from homology"/>
<dbReference type="OrthoDB" id="8928056at2"/>
<feature type="domain" description="HTH lysR-type" evidence="5">
    <location>
        <begin position="8"/>
        <end position="64"/>
    </location>
</feature>
<reference evidence="6 7" key="1">
    <citation type="submission" date="2017-05" db="EMBL/GenBank/DDBJ databases">
        <title>Complete and WGS of Bordetella genogroups.</title>
        <authorList>
            <person name="Spilker T."/>
            <person name="LiPuma J."/>
        </authorList>
    </citation>
    <scope>NUCLEOTIDE SEQUENCE [LARGE SCALE GENOMIC DNA]</scope>
    <source>
        <strain evidence="6 7">AU7206</strain>
    </source>
</reference>
<dbReference type="Pfam" id="PF03466">
    <property type="entry name" value="LysR_substrate"/>
    <property type="match status" value="1"/>
</dbReference>
<dbReference type="InterPro" id="IPR000847">
    <property type="entry name" value="LysR_HTH_N"/>
</dbReference>
<dbReference type="Proteomes" id="UP000194161">
    <property type="component" value="Chromosome"/>
</dbReference>
<dbReference type="Pfam" id="PF00126">
    <property type="entry name" value="HTH_1"/>
    <property type="match status" value="1"/>
</dbReference>
<protein>
    <submittedName>
        <fullName evidence="6">Transcriptional regulator</fullName>
    </submittedName>
</protein>
<dbReference type="EMBL" id="CP021111">
    <property type="protein sequence ID" value="ARP94517.1"/>
    <property type="molecule type" value="Genomic_DNA"/>
</dbReference>
<evidence type="ECO:0000259" key="5">
    <source>
        <dbReference type="PROSITE" id="PS50931"/>
    </source>
</evidence>
<evidence type="ECO:0000313" key="6">
    <source>
        <dbReference type="EMBL" id="ARP94517.1"/>
    </source>
</evidence>
<dbReference type="Gene3D" id="3.40.190.290">
    <property type="match status" value="1"/>
</dbReference>
<sequence length="308" mass="33632">MQQSLFSDLNELAAFVALADTGSFAAAGRQLGRDPTAISRRLTAMESRLGVRLAERSTRKVALTEAGRTYLARIRPLLHDLQAAGREAVAFADGEARGHLRITLPGNFGRLWLTPLIVEFLRSHPRVTIEADTSNRFVDLIGERFDLAIRLGELPDSRLVARKVAERRRLICASPDFLAKSPAIQTPQDLANHPCLCFTGRHDPYRWNFIKPGGGTLGVTVSGPLASDDAELLLEAAISGLGILYTSDWYVSRDLAAGRLVEILPDWALLDRGAVYVVTPAAGGTPSKTRAFSNWISERLAAPPWVVL</sequence>
<dbReference type="FunFam" id="1.10.10.10:FF:000001">
    <property type="entry name" value="LysR family transcriptional regulator"/>
    <property type="match status" value="1"/>
</dbReference>
<dbReference type="PANTHER" id="PTHR30537">
    <property type="entry name" value="HTH-TYPE TRANSCRIPTIONAL REGULATOR"/>
    <property type="match status" value="1"/>
</dbReference>
<keyword evidence="7" id="KW-1185">Reference proteome</keyword>
<dbReference type="GO" id="GO:0006351">
    <property type="term" value="P:DNA-templated transcription"/>
    <property type="evidence" value="ECO:0007669"/>
    <property type="project" value="TreeGrafter"/>
</dbReference>
<keyword evidence="4" id="KW-0804">Transcription</keyword>
<dbReference type="PROSITE" id="PS50931">
    <property type="entry name" value="HTH_LYSR"/>
    <property type="match status" value="1"/>
</dbReference>